<evidence type="ECO:0000313" key="1">
    <source>
        <dbReference type="EMBL" id="KAJ9102188.1"/>
    </source>
</evidence>
<comment type="caution">
    <text evidence="1">The sequence shown here is derived from an EMBL/GenBank/DDBJ whole genome shotgun (WGS) entry which is preliminary data.</text>
</comment>
<proteinExistence type="predicted"/>
<reference evidence="1" key="1">
    <citation type="submission" date="2023-04" db="EMBL/GenBank/DDBJ databases">
        <title>Draft Genome sequencing of Naganishia species isolated from polar environments using Oxford Nanopore Technology.</title>
        <authorList>
            <person name="Leo P."/>
            <person name="Venkateswaran K."/>
        </authorList>
    </citation>
    <scope>NUCLEOTIDE SEQUENCE</scope>
    <source>
        <strain evidence="1">MNA-CCFEE 5261</strain>
    </source>
</reference>
<keyword evidence="2" id="KW-1185">Reference proteome</keyword>
<protein>
    <submittedName>
        <fullName evidence="1">Uncharacterized protein</fullName>
    </submittedName>
</protein>
<name>A0ACC2VRY7_9TREE</name>
<accession>A0ACC2VRY7</accession>
<organism evidence="1 2">
    <name type="scientific">Naganishia cerealis</name>
    <dbReference type="NCBI Taxonomy" id="610337"/>
    <lineage>
        <taxon>Eukaryota</taxon>
        <taxon>Fungi</taxon>
        <taxon>Dikarya</taxon>
        <taxon>Basidiomycota</taxon>
        <taxon>Agaricomycotina</taxon>
        <taxon>Tremellomycetes</taxon>
        <taxon>Filobasidiales</taxon>
        <taxon>Filobasidiaceae</taxon>
        <taxon>Naganishia</taxon>
    </lineage>
</organism>
<dbReference type="EMBL" id="JASBWR010000053">
    <property type="protein sequence ID" value="KAJ9102188.1"/>
    <property type="molecule type" value="Genomic_DNA"/>
</dbReference>
<evidence type="ECO:0000313" key="2">
    <source>
        <dbReference type="Proteomes" id="UP001241377"/>
    </source>
</evidence>
<dbReference type="Proteomes" id="UP001241377">
    <property type="component" value="Unassembled WGS sequence"/>
</dbReference>
<sequence>MFSIKLPLVGSLKALRPKSLIYIERFVLTAAATKTKKKINSPLQNLRRSTPSDNGNLTHILSLFNKNGAEDAKLEKYLSPVACVTVGDAFDLGKVRLLLGNECQKRMVIPDEVCAFQVDSKTVMVLANGSVVGWGTPEDRLESDIIPKLRSAVIEPCVPESEEMDWIDLGYIPEKPPNYGNSYMQGEIMVLQGDNEDKKLLDMAAFAIGLSRSTRLSILENALENHIQLTRKNSISLSKGHSISTNEHDVLKLTGSLFLLRGKLNLYSELIETPDVYWTEPTLEKIYESISRAMDVPSRISILNRKLDYATDEQRALLAVLNEKKSTRLEWIIIILIMVEVVFESFHFYESRQSHNETA</sequence>
<gene>
    <name evidence="1" type="ORF">QFC19_004927</name>
</gene>